<dbReference type="InterPro" id="IPR029067">
    <property type="entry name" value="CDC48_domain_2-like_sf"/>
</dbReference>
<feature type="domain" description="AAA+ ATPase" evidence="6">
    <location>
        <begin position="493"/>
        <end position="630"/>
    </location>
</feature>
<keyword evidence="5" id="KW-0653">Protein transport</keyword>
<evidence type="ECO:0000256" key="1">
    <source>
        <dbReference type="ARBA" id="ARBA00006914"/>
    </source>
</evidence>
<dbReference type="GO" id="GO:0035494">
    <property type="term" value="P:SNARE complex disassembly"/>
    <property type="evidence" value="ECO:0007669"/>
    <property type="project" value="InterPro"/>
</dbReference>
<dbReference type="Pfam" id="PF00004">
    <property type="entry name" value="AAA"/>
    <property type="match status" value="2"/>
</dbReference>
<dbReference type="FunFam" id="1.10.8.60:FF:000115">
    <property type="entry name" value="N-ethylmaleimide-sensitive fusion protein, putative"/>
    <property type="match status" value="1"/>
</dbReference>
<feature type="domain" description="AAA+ ATPase" evidence="6">
    <location>
        <begin position="220"/>
        <end position="367"/>
    </location>
</feature>
<dbReference type="SMART" id="SM00382">
    <property type="entry name" value="AAA"/>
    <property type="match status" value="2"/>
</dbReference>
<evidence type="ECO:0000256" key="2">
    <source>
        <dbReference type="ARBA" id="ARBA00022448"/>
    </source>
</evidence>
<sequence>MISLKSKKIINDSYAYDNVLNHNKDDFNGQSKVFIKIKSDGPVYPSVAVKDMEKGCLGFSGPLRTKLNIALNETIYVLECKPVNAFISDIDISLNSKDRGVTILHEDEVRDKIRNIFNGYYFSNGQVLIMTYNDKTLMLNVSTKKEGYLNKDTKINISSNDVSLNFMSSKLLKRDLFRDDYNFEEIGIGGLNKELLNAFRRALSTRAYKASTAEKLGIKHIKGILLYGPPGTGKTLIARKIGAMISNREPKLVNGPEIMNKFVGQSEENIRNLFADAKSDYDKNKDNADLHVIIFDEIDAICRTRGRSGVQSSVTDSIVNQLLSMIQGVNELNNIFIIAMTNRKDLLDEALIRAGRIEVHIEIGLPNREGRQQIFRIHTNKMKTNNMMDKNVDIMILSEMTDNYSGAEIEAVVKNAASRALQEQLSSDKKDIKDEDIVVNMNHFIKAIDEVQPSFGNINKIVMSLLPSKYAHLSDEHKLCYDGITTFMKKNRKLKTILITGENGTGKTTLATKIAFDNLIKYTKIIRAIDMVSFDETMKTYFIVDTVTNAYISEESLVILDDIEIAMNYAKMGHSITFSNKLYQSIITLLKSEPTMSNHKLTLIVTCSDNEFAEMISKCFDMVFNIGKIKHKEIFNVTNNLGYNEKDMVLFNNDDITIRELLNSV</sequence>
<dbReference type="InterPro" id="IPR027417">
    <property type="entry name" value="P-loop_NTPase"/>
</dbReference>
<dbReference type="FunFam" id="3.40.50.300:FF:000154">
    <property type="entry name" value="Vesicle-fusing ATPase 1"/>
    <property type="match status" value="1"/>
</dbReference>
<dbReference type="InterPro" id="IPR003960">
    <property type="entry name" value="ATPase_AAA_CS"/>
</dbReference>
<dbReference type="FunFam" id="3.40.50.300:FF:000166">
    <property type="entry name" value="vesicle-fusing ATPase isoform X1"/>
    <property type="match status" value="1"/>
</dbReference>
<accession>A0A7D3UTL3</accession>
<comment type="similarity">
    <text evidence="1">Belongs to the AAA ATPase family.</text>
</comment>
<reference evidence="7 8" key="1">
    <citation type="submission" date="2020-04" db="EMBL/GenBank/DDBJ databases">
        <title>Advantages and limits of metagenomic assembly and binning of a giant virus.</title>
        <authorList>
            <person name="Schulz F."/>
            <person name="Andreani J."/>
            <person name="Francis R."/>
            <person name="Boudjemaa H."/>
            <person name="Bou Khalil J.Y."/>
            <person name="Lee J."/>
            <person name="La Scola B."/>
            <person name="Woyke T."/>
        </authorList>
    </citation>
    <scope>NUCLEOTIDE SEQUENCE [LARGE SCALE GENOMIC DNA]</scope>
    <source>
        <strain evidence="7 8">FV1/VV64</strain>
    </source>
</reference>
<dbReference type="Proteomes" id="UP001162001">
    <property type="component" value="Segment"/>
</dbReference>
<dbReference type="PROSITE" id="PS00674">
    <property type="entry name" value="AAA"/>
    <property type="match status" value="1"/>
</dbReference>
<evidence type="ECO:0000313" key="7">
    <source>
        <dbReference type="EMBL" id="QKF94390.1"/>
    </source>
</evidence>
<dbReference type="SUPFAM" id="SSF54585">
    <property type="entry name" value="Cdc48 domain 2-like"/>
    <property type="match status" value="1"/>
</dbReference>
<dbReference type="InterPro" id="IPR003959">
    <property type="entry name" value="ATPase_AAA_core"/>
</dbReference>
<dbReference type="EMBL" id="MT418680">
    <property type="protein sequence ID" value="QKF94390.1"/>
    <property type="molecule type" value="Genomic_DNA"/>
</dbReference>
<gene>
    <name evidence="7" type="ORF">Fadolivirus_1_932</name>
</gene>
<dbReference type="InterPro" id="IPR039812">
    <property type="entry name" value="Vesicle-fus_ATPase"/>
</dbReference>
<evidence type="ECO:0000256" key="5">
    <source>
        <dbReference type="ARBA" id="ARBA00022927"/>
    </source>
</evidence>
<dbReference type="Pfam" id="PF17862">
    <property type="entry name" value="AAA_lid_3"/>
    <property type="match status" value="1"/>
</dbReference>
<name>A0A7D3UTL3_9VIRU</name>
<keyword evidence="8" id="KW-1185">Reference proteome</keyword>
<dbReference type="GO" id="GO:0016887">
    <property type="term" value="F:ATP hydrolysis activity"/>
    <property type="evidence" value="ECO:0007669"/>
    <property type="project" value="InterPro"/>
</dbReference>
<proteinExistence type="inferred from homology"/>
<protein>
    <submittedName>
        <fullName evidence="7">AAA ATPase protein</fullName>
    </submittedName>
</protein>
<keyword evidence="2" id="KW-0813">Transport</keyword>
<keyword evidence="4" id="KW-0067">ATP-binding</keyword>
<dbReference type="InterPro" id="IPR009010">
    <property type="entry name" value="Asp_de-COase-like_dom_sf"/>
</dbReference>
<dbReference type="SUPFAM" id="SSF52540">
    <property type="entry name" value="P-loop containing nucleoside triphosphate hydrolases"/>
    <property type="match status" value="2"/>
</dbReference>
<evidence type="ECO:0000256" key="4">
    <source>
        <dbReference type="ARBA" id="ARBA00022840"/>
    </source>
</evidence>
<dbReference type="InterPro" id="IPR041569">
    <property type="entry name" value="AAA_lid_3"/>
</dbReference>
<evidence type="ECO:0000259" key="6">
    <source>
        <dbReference type="SMART" id="SM00382"/>
    </source>
</evidence>
<dbReference type="GO" id="GO:0043001">
    <property type="term" value="P:Golgi to plasma membrane protein transport"/>
    <property type="evidence" value="ECO:0007669"/>
    <property type="project" value="TreeGrafter"/>
</dbReference>
<dbReference type="GO" id="GO:0005524">
    <property type="term" value="F:ATP binding"/>
    <property type="evidence" value="ECO:0007669"/>
    <property type="project" value="UniProtKB-KW"/>
</dbReference>
<dbReference type="InterPro" id="IPR003593">
    <property type="entry name" value="AAA+_ATPase"/>
</dbReference>
<dbReference type="Gene3D" id="2.40.40.20">
    <property type="match status" value="1"/>
</dbReference>
<dbReference type="SUPFAM" id="SSF50692">
    <property type="entry name" value="ADC-like"/>
    <property type="match status" value="1"/>
</dbReference>
<keyword evidence="3" id="KW-0547">Nucleotide-binding</keyword>
<evidence type="ECO:0000256" key="3">
    <source>
        <dbReference type="ARBA" id="ARBA00022741"/>
    </source>
</evidence>
<dbReference type="Gene3D" id="3.40.50.300">
    <property type="entry name" value="P-loop containing nucleotide triphosphate hydrolases"/>
    <property type="match status" value="2"/>
</dbReference>
<organism evidence="7 8">
    <name type="scientific">Fadolivirus FV1/VV64</name>
    <dbReference type="NCBI Taxonomy" id="3070911"/>
    <lineage>
        <taxon>Viruses</taxon>
        <taxon>Varidnaviria</taxon>
        <taxon>Bamfordvirae</taxon>
        <taxon>Nucleocytoviricota</taxon>
        <taxon>Megaviricetes</taxon>
        <taxon>Imitervirales</taxon>
        <taxon>Mimiviridae</taxon>
        <taxon>Klosneuvirinae</taxon>
        <taxon>Fadolivirus</taxon>
        <taxon>Fadolivirus algeromassiliense</taxon>
    </lineage>
</organism>
<evidence type="ECO:0000313" key="8">
    <source>
        <dbReference type="Proteomes" id="UP001162001"/>
    </source>
</evidence>
<dbReference type="PANTHER" id="PTHR23078">
    <property type="entry name" value="VESICULAR-FUSION PROTEIN NSF"/>
    <property type="match status" value="1"/>
</dbReference>
<dbReference type="Gene3D" id="1.10.8.60">
    <property type="match status" value="1"/>
</dbReference>
<dbReference type="PANTHER" id="PTHR23078:SF3">
    <property type="entry name" value="VESICLE-FUSING ATPASE"/>
    <property type="match status" value="1"/>
</dbReference>
<dbReference type="GO" id="GO:0006891">
    <property type="term" value="P:intra-Golgi vesicle-mediated transport"/>
    <property type="evidence" value="ECO:0007669"/>
    <property type="project" value="TreeGrafter"/>
</dbReference>